<dbReference type="OrthoDB" id="870892at2"/>
<protein>
    <submittedName>
        <fullName evidence="3">BON domain-containing protein</fullName>
    </submittedName>
</protein>
<feature type="domain" description="BON" evidence="2">
    <location>
        <begin position="79"/>
        <end position="147"/>
    </location>
</feature>
<feature type="domain" description="BON" evidence="2">
    <location>
        <begin position="3"/>
        <end position="72"/>
    </location>
</feature>
<keyword evidence="4" id="KW-1185">Reference proteome</keyword>
<dbReference type="Pfam" id="PF04972">
    <property type="entry name" value="BON"/>
    <property type="match status" value="3"/>
</dbReference>
<dbReference type="PANTHER" id="PTHR34606">
    <property type="entry name" value="BON DOMAIN-CONTAINING PROTEIN"/>
    <property type="match status" value="1"/>
</dbReference>
<dbReference type="EMBL" id="QTJV01000013">
    <property type="protein sequence ID" value="RFM31497.1"/>
    <property type="molecule type" value="Genomic_DNA"/>
</dbReference>
<dbReference type="Gene3D" id="3.30.1340.30">
    <property type="match status" value="3"/>
</dbReference>
<evidence type="ECO:0000259" key="2">
    <source>
        <dbReference type="PROSITE" id="PS50914"/>
    </source>
</evidence>
<dbReference type="SMART" id="SM00749">
    <property type="entry name" value="BON"/>
    <property type="match status" value="3"/>
</dbReference>
<reference evidence="3 4" key="1">
    <citation type="submission" date="2018-08" db="EMBL/GenBank/DDBJ databases">
        <title>Chitinophaga sp. K20C18050901, a novel bacterium isolated from forest soil.</title>
        <authorList>
            <person name="Wang C."/>
        </authorList>
    </citation>
    <scope>NUCLEOTIDE SEQUENCE [LARGE SCALE GENOMIC DNA]</scope>
    <source>
        <strain evidence="3 4">K20C18050901</strain>
    </source>
</reference>
<evidence type="ECO:0000256" key="1">
    <source>
        <dbReference type="ARBA" id="ARBA00022729"/>
    </source>
</evidence>
<keyword evidence="1" id="KW-0732">Signal</keyword>
<accession>A0A3E1NUB4</accession>
<gene>
    <name evidence="3" type="ORF">DXN04_27625</name>
</gene>
<dbReference type="Proteomes" id="UP000261174">
    <property type="component" value="Unassembled WGS sequence"/>
</dbReference>
<dbReference type="AlphaFoldDB" id="A0A3E1NUB4"/>
<evidence type="ECO:0000313" key="3">
    <source>
        <dbReference type="EMBL" id="RFM31497.1"/>
    </source>
</evidence>
<sequence>MRSDLQIQQDVQDELQWDAILKAAEIGVSVKNGIVTLSGTVDSYSKKIAAEEAVKRVKDVRAVAVDLAVVFPGTIDHKSDSSLASVALDALKWTSFVPEERIHLQVDNGNITLEGELEWQYQRDAAFNAVKNLQGVRSVINKLRIKPGPSAHIIKDNIWKALTRDANIEAKNIIVETRDRTIVLKGKVRSWSERSDVERAVWSTPGVLAVQDELTVSL</sequence>
<dbReference type="PANTHER" id="PTHR34606:SF4">
    <property type="entry name" value="OUTER MEMBRANE LIPOPROTEIN DOLP"/>
    <property type="match status" value="1"/>
</dbReference>
<name>A0A3E1NUB4_9BACT</name>
<dbReference type="RefSeq" id="WP_116856653.1">
    <property type="nucleotide sequence ID" value="NZ_QTJV01000013.1"/>
</dbReference>
<proteinExistence type="predicted"/>
<organism evidence="3 4">
    <name type="scientific">Chitinophaga silvisoli</name>
    <dbReference type="NCBI Taxonomy" id="2291814"/>
    <lineage>
        <taxon>Bacteria</taxon>
        <taxon>Pseudomonadati</taxon>
        <taxon>Bacteroidota</taxon>
        <taxon>Chitinophagia</taxon>
        <taxon>Chitinophagales</taxon>
        <taxon>Chitinophagaceae</taxon>
        <taxon>Chitinophaga</taxon>
    </lineage>
</organism>
<dbReference type="InterPro" id="IPR014004">
    <property type="entry name" value="Transpt-assoc_nodulatn_dom_bac"/>
</dbReference>
<evidence type="ECO:0000313" key="4">
    <source>
        <dbReference type="Proteomes" id="UP000261174"/>
    </source>
</evidence>
<comment type="caution">
    <text evidence="3">The sequence shown here is derived from an EMBL/GenBank/DDBJ whole genome shotgun (WGS) entry which is preliminary data.</text>
</comment>
<dbReference type="InterPro" id="IPR051686">
    <property type="entry name" value="Lipoprotein_DolP"/>
</dbReference>
<dbReference type="InterPro" id="IPR007055">
    <property type="entry name" value="BON_dom"/>
</dbReference>
<feature type="domain" description="BON" evidence="2">
    <location>
        <begin position="150"/>
        <end position="218"/>
    </location>
</feature>
<dbReference type="PROSITE" id="PS50914">
    <property type="entry name" value="BON"/>
    <property type="match status" value="3"/>
</dbReference>